<evidence type="ECO:0000256" key="3">
    <source>
        <dbReference type="ARBA" id="ARBA00004647"/>
    </source>
</evidence>
<sequence>MATGDLKGCLRKLEASLRSLKLAVGDPSACLPIVSFAFTSFSPLLTEHLVDYGVELTGMNDLRFIENVYKILRDVFSYKPLLTKQQFLQFGFAERKVIILCDIIGLVLNKHKELTKESKHVSKPKRRPQFKSCSKNEIASAESNSISLTALTVPQKQPLVERHLGTNSAPAQIRYSSDEQPQQEQETEKKDLESACFDDSPQPTDSIECILESRLRGVEARLLESVGRLEQRLALMEHRIHALEKSLAGKIIIESNQWENLESRVLLLETRLTLTSAQVQEFNICLEGLTSEECVLRTDNGGFKEDTVPASGFSTVNLSPSDISDNGHATASSPPTAPQVTIHLSIHHVFKRSLVNNCYMYFSFCFLEF</sequence>
<evidence type="ECO:0000313" key="11">
    <source>
        <dbReference type="EMBL" id="KAI2668358.1"/>
    </source>
</evidence>
<protein>
    <recommendedName>
        <fullName evidence="4">Centrosomal protein of 44 kDa</fullName>
    </recommendedName>
</protein>
<gene>
    <name evidence="11" type="ORF">H4Q32_005062</name>
</gene>
<keyword evidence="5" id="KW-0963">Cytoplasm</keyword>
<dbReference type="EMBL" id="JACTAM010000001">
    <property type="protein sequence ID" value="KAI2668358.1"/>
    <property type="molecule type" value="Genomic_DNA"/>
</dbReference>
<keyword evidence="7" id="KW-0206">Cytoskeleton</keyword>
<name>A0ABQ8MZV2_LABRO</name>
<evidence type="ECO:0000256" key="8">
    <source>
        <dbReference type="ARBA" id="ARBA00046235"/>
    </source>
</evidence>
<evidence type="ECO:0000259" key="10">
    <source>
        <dbReference type="Pfam" id="PF15007"/>
    </source>
</evidence>
<organism evidence="11 12">
    <name type="scientific">Labeo rohita</name>
    <name type="common">Indian major carp</name>
    <name type="synonym">Cyprinus rohita</name>
    <dbReference type="NCBI Taxonomy" id="84645"/>
    <lineage>
        <taxon>Eukaryota</taxon>
        <taxon>Metazoa</taxon>
        <taxon>Chordata</taxon>
        <taxon>Craniata</taxon>
        <taxon>Vertebrata</taxon>
        <taxon>Euteleostomi</taxon>
        <taxon>Actinopterygii</taxon>
        <taxon>Neopterygii</taxon>
        <taxon>Teleostei</taxon>
        <taxon>Ostariophysi</taxon>
        <taxon>Cypriniformes</taxon>
        <taxon>Cyprinidae</taxon>
        <taxon>Labeoninae</taxon>
        <taxon>Labeonini</taxon>
        <taxon>Labeo</taxon>
    </lineage>
</organism>
<dbReference type="InterPro" id="IPR033603">
    <property type="entry name" value="CEP44"/>
</dbReference>
<evidence type="ECO:0000256" key="5">
    <source>
        <dbReference type="ARBA" id="ARBA00022490"/>
    </source>
</evidence>
<feature type="domain" description="Centrosomal CEP44" evidence="10">
    <location>
        <begin position="5"/>
        <end position="119"/>
    </location>
</feature>
<evidence type="ECO:0000256" key="7">
    <source>
        <dbReference type="ARBA" id="ARBA00023212"/>
    </source>
</evidence>
<dbReference type="PANTHER" id="PTHR31477:SF1">
    <property type="entry name" value="CENTROSOMAL PROTEIN OF 44 KDA"/>
    <property type="match status" value="1"/>
</dbReference>
<keyword evidence="6" id="KW-0175">Coiled coil</keyword>
<evidence type="ECO:0000256" key="9">
    <source>
        <dbReference type="SAM" id="MobiDB-lite"/>
    </source>
</evidence>
<dbReference type="InterPro" id="IPR029157">
    <property type="entry name" value="CEP44_CC"/>
</dbReference>
<keyword evidence="12" id="KW-1185">Reference proteome</keyword>
<dbReference type="Pfam" id="PF15007">
    <property type="entry name" value="CEP44"/>
    <property type="match status" value="1"/>
</dbReference>
<evidence type="ECO:0000313" key="12">
    <source>
        <dbReference type="Proteomes" id="UP000830375"/>
    </source>
</evidence>
<evidence type="ECO:0000256" key="1">
    <source>
        <dbReference type="ARBA" id="ARBA00004114"/>
    </source>
</evidence>
<evidence type="ECO:0000256" key="4">
    <source>
        <dbReference type="ARBA" id="ARBA00014053"/>
    </source>
</evidence>
<proteinExistence type="predicted"/>
<dbReference type="Proteomes" id="UP000830375">
    <property type="component" value="Unassembled WGS sequence"/>
</dbReference>
<comment type="function">
    <text evidence="8">Centriole-enriched microtubule-binding protein involved in centriole biogenesis. In collaboration with CEP295 and POC1B, is required for the centriole-to-centrosome conversion by ensuring the formation of bona fide centriole wall. Functions as a linker component that maintains centrosome cohesion. Associates with CROCC and regulates its stability and localization to the centrosome.</text>
</comment>
<feature type="region of interest" description="Disordered" evidence="9">
    <location>
        <begin position="170"/>
        <end position="203"/>
    </location>
</feature>
<comment type="subcellular location">
    <subcellularLocation>
        <location evidence="1">Cytoplasm</location>
        <location evidence="1">Cytoskeleton</location>
        <location evidence="1">Microtubule organizing center</location>
        <location evidence="1">Centrosome</location>
        <location evidence="1">Centriole</location>
    </subcellularLocation>
    <subcellularLocation>
        <location evidence="3">Cytoplasm</location>
        <location evidence="3">Cytoskeleton</location>
        <location evidence="3">Spindle pole</location>
    </subcellularLocation>
    <subcellularLocation>
        <location evidence="2">Midbody</location>
    </subcellularLocation>
</comment>
<evidence type="ECO:0000256" key="2">
    <source>
        <dbReference type="ARBA" id="ARBA00004214"/>
    </source>
</evidence>
<dbReference type="PANTHER" id="PTHR31477">
    <property type="entry name" value="CENTROSOMAL PROTEIN OF 44 KDA"/>
    <property type="match status" value="1"/>
</dbReference>
<reference evidence="11 12" key="1">
    <citation type="submission" date="2022-01" db="EMBL/GenBank/DDBJ databases">
        <title>A high-quality chromosome-level genome assembly of rohu carp, Labeo rohita.</title>
        <authorList>
            <person name="Arick M.A. II"/>
            <person name="Hsu C.-Y."/>
            <person name="Magbanua Z."/>
            <person name="Pechanova O."/>
            <person name="Grover C."/>
            <person name="Miller E."/>
            <person name="Thrash A."/>
            <person name="Ezzel L."/>
            <person name="Alam S."/>
            <person name="Benzie J."/>
            <person name="Hamilton M."/>
            <person name="Karsi A."/>
            <person name="Lawrence M.L."/>
            <person name="Peterson D.G."/>
        </authorList>
    </citation>
    <scope>NUCLEOTIDE SEQUENCE [LARGE SCALE GENOMIC DNA]</scope>
    <source>
        <strain evidence="12">BAU-BD-2019</strain>
        <tissue evidence="11">Blood</tissue>
    </source>
</reference>
<evidence type="ECO:0000256" key="6">
    <source>
        <dbReference type="ARBA" id="ARBA00023054"/>
    </source>
</evidence>
<comment type="caution">
    <text evidence="11">The sequence shown here is derived from an EMBL/GenBank/DDBJ whole genome shotgun (WGS) entry which is preliminary data.</text>
</comment>
<accession>A0ABQ8MZV2</accession>